<organism evidence="2 4">
    <name type="scientific">Polarella glacialis</name>
    <name type="common">Dinoflagellate</name>
    <dbReference type="NCBI Taxonomy" id="89957"/>
    <lineage>
        <taxon>Eukaryota</taxon>
        <taxon>Sar</taxon>
        <taxon>Alveolata</taxon>
        <taxon>Dinophyceae</taxon>
        <taxon>Suessiales</taxon>
        <taxon>Suessiaceae</taxon>
        <taxon>Polarella</taxon>
    </lineage>
</organism>
<evidence type="ECO:0000313" key="2">
    <source>
        <dbReference type="EMBL" id="CAE8594510.1"/>
    </source>
</evidence>
<sequence length="155" mass="16382">MAAAGSSDADALAATAPGGFGVTRKPKKKSGGKWDGRVSSLSIEQYRDMKWGLDAGFRSALKNAPRYTMRPYLAKPTRSNSDGMLDTNVYKAFDAAHAVAPSFSMGQSSSLGGGPDHTPGPQYNIPGCMEPNGHPTIHKHTGSKFGTEVPQVLDE</sequence>
<keyword evidence="4" id="KW-1185">Reference proteome</keyword>
<dbReference type="Proteomes" id="UP000654075">
    <property type="component" value="Unassembled WGS sequence"/>
</dbReference>
<proteinExistence type="predicted"/>
<evidence type="ECO:0000256" key="1">
    <source>
        <dbReference type="SAM" id="MobiDB-lite"/>
    </source>
</evidence>
<feature type="region of interest" description="Disordered" evidence="1">
    <location>
        <begin position="104"/>
        <end position="155"/>
    </location>
</feature>
<dbReference type="AlphaFoldDB" id="A0A813EA77"/>
<dbReference type="EMBL" id="CAJNNW010017132">
    <property type="protein sequence ID" value="CAE8660335.1"/>
    <property type="molecule type" value="Genomic_DNA"/>
</dbReference>
<reference evidence="2" key="1">
    <citation type="submission" date="2021-02" db="EMBL/GenBank/DDBJ databases">
        <authorList>
            <person name="Dougan E. K."/>
            <person name="Rhodes N."/>
            <person name="Thang M."/>
            <person name="Chan C."/>
        </authorList>
    </citation>
    <scope>NUCLEOTIDE SEQUENCE</scope>
</reference>
<feature type="region of interest" description="Disordered" evidence="1">
    <location>
        <begin position="1"/>
        <end position="36"/>
    </location>
</feature>
<protein>
    <submittedName>
        <fullName evidence="2">Uncharacterized protein</fullName>
    </submittedName>
</protein>
<dbReference type="EMBL" id="CAJNNV010007124">
    <property type="protein sequence ID" value="CAE8594510.1"/>
    <property type="molecule type" value="Genomic_DNA"/>
</dbReference>
<dbReference type="Proteomes" id="UP000626109">
    <property type="component" value="Unassembled WGS sequence"/>
</dbReference>
<feature type="compositionally biased region" description="Low complexity" evidence="1">
    <location>
        <begin position="1"/>
        <end position="16"/>
    </location>
</feature>
<feature type="non-terminal residue" evidence="2">
    <location>
        <position position="1"/>
    </location>
</feature>
<comment type="caution">
    <text evidence="2">The sequence shown here is derived from an EMBL/GenBank/DDBJ whole genome shotgun (WGS) entry which is preliminary data.</text>
</comment>
<name>A0A813EA77_POLGL</name>
<evidence type="ECO:0000313" key="4">
    <source>
        <dbReference type="Proteomes" id="UP000654075"/>
    </source>
</evidence>
<accession>A0A813EA77</accession>
<evidence type="ECO:0000313" key="3">
    <source>
        <dbReference type="EMBL" id="CAE8660335.1"/>
    </source>
</evidence>
<gene>
    <name evidence="2" type="ORF">PGLA1383_LOCUS13052</name>
    <name evidence="3" type="ORF">PGLA2088_LOCUS14121</name>
</gene>